<comment type="caution">
    <text evidence="1">The sequence shown here is derived from an EMBL/GenBank/DDBJ whole genome shotgun (WGS) entry which is preliminary data.</text>
</comment>
<evidence type="ECO:0000313" key="1">
    <source>
        <dbReference type="EMBL" id="KAA8634070.1"/>
    </source>
</evidence>
<name>A0A8S8ZYS4_SORMA</name>
<proteinExistence type="predicted"/>
<gene>
    <name evidence="1" type="ORF">SMACR_12842</name>
</gene>
<reference evidence="1 2" key="1">
    <citation type="submission" date="2017-07" db="EMBL/GenBank/DDBJ databases">
        <title>Genome sequence of the Sordaria macrospora wild type strain R19027.</title>
        <authorList>
            <person name="Nowrousian M."/>
            <person name="Teichert I."/>
            <person name="Kueck U."/>
        </authorList>
    </citation>
    <scope>NUCLEOTIDE SEQUENCE [LARGE SCALE GENOMIC DNA]</scope>
    <source>
        <strain evidence="1 2">R19027</strain>
        <tissue evidence="1">Mycelium</tissue>
    </source>
</reference>
<protein>
    <submittedName>
        <fullName evidence="1">Uncharacterized protein</fullName>
    </submittedName>
</protein>
<accession>A0A8S8ZYS4</accession>
<dbReference type="EMBL" id="NMPR01000028">
    <property type="protein sequence ID" value="KAA8634070.1"/>
    <property type="molecule type" value="Genomic_DNA"/>
</dbReference>
<organism evidence="1 2">
    <name type="scientific">Sordaria macrospora</name>
    <dbReference type="NCBI Taxonomy" id="5147"/>
    <lineage>
        <taxon>Eukaryota</taxon>
        <taxon>Fungi</taxon>
        <taxon>Dikarya</taxon>
        <taxon>Ascomycota</taxon>
        <taxon>Pezizomycotina</taxon>
        <taxon>Sordariomycetes</taxon>
        <taxon>Sordariomycetidae</taxon>
        <taxon>Sordariales</taxon>
        <taxon>Sordariaceae</taxon>
        <taxon>Sordaria</taxon>
    </lineage>
</organism>
<sequence>MPATITFNTGANQTKNCRPLVKCDQLIP</sequence>
<evidence type="ECO:0000313" key="2">
    <source>
        <dbReference type="Proteomes" id="UP000433876"/>
    </source>
</evidence>
<dbReference type="Proteomes" id="UP000433876">
    <property type="component" value="Unassembled WGS sequence"/>
</dbReference>
<dbReference type="AlphaFoldDB" id="A0A8S8ZYS4"/>